<dbReference type="EMBL" id="PFJH01000018">
    <property type="protein sequence ID" value="PIX68977.1"/>
    <property type="molecule type" value="Genomic_DNA"/>
</dbReference>
<organism evidence="8 9">
    <name type="scientific">Candidatus Roizmanbacteria bacterium CG_4_10_14_3_um_filter_39_13</name>
    <dbReference type="NCBI Taxonomy" id="1974831"/>
    <lineage>
        <taxon>Bacteria</taxon>
        <taxon>Candidatus Roizmaniibacteriota</taxon>
    </lineage>
</organism>
<reference evidence="9" key="1">
    <citation type="submission" date="2017-09" db="EMBL/GenBank/DDBJ databases">
        <title>Depth-based differentiation of microbial function through sediment-hosted aquifers and enrichment of novel symbionts in the deep terrestrial subsurface.</title>
        <authorList>
            <person name="Probst A.J."/>
            <person name="Ladd B."/>
            <person name="Jarett J.K."/>
            <person name="Geller-Mcgrath D.E."/>
            <person name="Sieber C.M.K."/>
            <person name="Emerson J.B."/>
            <person name="Anantharaman K."/>
            <person name="Thomas B.C."/>
            <person name="Malmstrom R."/>
            <person name="Stieglmeier M."/>
            <person name="Klingl A."/>
            <person name="Woyke T."/>
            <person name="Ryan C.M."/>
            <person name="Banfield J.F."/>
        </authorList>
    </citation>
    <scope>NUCLEOTIDE SEQUENCE [LARGE SCALE GENOMIC DNA]</scope>
</reference>
<evidence type="ECO:0000256" key="6">
    <source>
        <dbReference type="SAM" id="Coils"/>
    </source>
</evidence>
<comment type="similarity">
    <text evidence="1">Belongs to the TRAFAC class translation factor GTPase superfamily. Classic translation factor GTPase family. IF-2 subfamily.</text>
</comment>
<keyword evidence="4" id="KW-0648">Protein biosynthesis</keyword>
<evidence type="ECO:0000256" key="5">
    <source>
        <dbReference type="ARBA" id="ARBA00023134"/>
    </source>
</evidence>
<dbReference type="InterPro" id="IPR023115">
    <property type="entry name" value="TIF_IF2_dom3"/>
</dbReference>
<dbReference type="SUPFAM" id="SSF50447">
    <property type="entry name" value="Translation proteins"/>
    <property type="match status" value="2"/>
</dbReference>
<evidence type="ECO:0000256" key="1">
    <source>
        <dbReference type="ARBA" id="ARBA00007733"/>
    </source>
</evidence>
<dbReference type="Gene3D" id="3.40.50.300">
    <property type="entry name" value="P-loop containing nucleotide triphosphate hydrolases"/>
    <property type="match status" value="1"/>
</dbReference>
<keyword evidence="2" id="KW-0396">Initiation factor</keyword>
<feature type="coiled-coil region" evidence="6">
    <location>
        <begin position="279"/>
        <end position="306"/>
    </location>
</feature>
<dbReference type="Gene3D" id="3.40.50.10050">
    <property type="entry name" value="Translation initiation factor IF- 2, domain 3"/>
    <property type="match status" value="1"/>
</dbReference>
<protein>
    <recommendedName>
        <fullName evidence="7">Tr-type G domain-containing protein</fullName>
    </recommendedName>
</protein>
<dbReference type="InterPro" id="IPR009000">
    <property type="entry name" value="Transl_B-barrel_sf"/>
</dbReference>
<accession>A0A2M7LLL9</accession>
<dbReference type="FunFam" id="3.40.50.10050:FF:000001">
    <property type="entry name" value="Translation initiation factor IF-2"/>
    <property type="match status" value="1"/>
</dbReference>
<comment type="caution">
    <text evidence="8">The sequence shown here is derived from an EMBL/GenBank/DDBJ whole genome shotgun (WGS) entry which is preliminary data.</text>
</comment>
<dbReference type="PANTHER" id="PTHR43381">
    <property type="entry name" value="TRANSLATION INITIATION FACTOR IF-2-RELATED"/>
    <property type="match status" value="1"/>
</dbReference>
<evidence type="ECO:0000256" key="4">
    <source>
        <dbReference type="ARBA" id="ARBA00022917"/>
    </source>
</evidence>
<evidence type="ECO:0000313" key="8">
    <source>
        <dbReference type="EMBL" id="PIX68977.1"/>
    </source>
</evidence>
<evidence type="ECO:0000313" key="9">
    <source>
        <dbReference type="Proteomes" id="UP000228500"/>
    </source>
</evidence>
<evidence type="ECO:0000259" key="7">
    <source>
        <dbReference type="PROSITE" id="PS51722"/>
    </source>
</evidence>
<dbReference type="PROSITE" id="PS51722">
    <property type="entry name" value="G_TR_2"/>
    <property type="match status" value="1"/>
</dbReference>
<dbReference type="Pfam" id="PF00009">
    <property type="entry name" value="GTP_EFTU"/>
    <property type="match status" value="1"/>
</dbReference>
<dbReference type="InterPro" id="IPR036925">
    <property type="entry name" value="TIF_IF2_dom3_sf"/>
</dbReference>
<dbReference type="GO" id="GO:0005737">
    <property type="term" value="C:cytoplasm"/>
    <property type="evidence" value="ECO:0007669"/>
    <property type="project" value="TreeGrafter"/>
</dbReference>
<dbReference type="GO" id="GO:0003743">
    <property type="term" value="F:translation initiation factor activity"/>
    <property type="evidence" value="ECO:0007669"/>
    <property type="project" value="UniProtKB-KW"/>
</dbReference>
<keyword evidence="5" id="KW-0342">GTP-binding</keyword>
<dbReference type="InterPro" id="IPR027417">
    <property type="entry name" value="P-loop_NTPase"/>
</dbReference>
<keyword evidence="3" id="KW-0547">Nucleotide-binding</keyword>
<dbReference type="PANTHER" id="PTHR43381:SF5">
    <property type="entry name" value="TR-TYPE G DOMAIN-CONTAINING PROTEIN"/>
    <property type="match status" value="1"/>
</dbReference>
<dbReference type="InterPro" id="IPR000795">
    <property type="entry name" value="T_Tr_GTP-bd_dom"/>
</dbReference>
<dbReference type="Pfam" id="PF22042">
    <property type="entry name" value="EF-G_D2"/>
    <property type="match status" value="1"/>
</dbReference>
<sequence>MPQTIESISHIKQASVPCIVVLNKMDLPEAKPEKVKNDLLRHGIMVEGKGGDVPVAAISAKTGKGVPELLETILLVATDKGLQYDPEAELEAYVIETKKDRRGIAVSVVVKNGTLHVADTVYAGGIKAKIRSITDDMHVQIQEAFPSQACELLGFESAPLVGSKISPENVDSVAEEVVPVAKKGFTAQDFFATPQKEQKKLSIIIKTDSQGSLEALEAILSQNINIEIVLKAVGDIHKSDVFLAKASKSIVIGFNSHLDQETKDIAKQEKVIIKQYAIIYELLEELEEVALLLQEKEQQEKSLKGEAKILATFTIEGEKVFGSKLSKGRFELGDMLEIHRNDTIIGKSKIVSLKIRAKKVEEVKKEQECGIILSPALDIRVGDVVKCIL</sequence>
<gene>
    <name evidence="8" type="ORF">COZ40_00425</name>
</gene>
<proteinExistence type="inferred from homology"/>
<feature type="domain" description="Tr-type G" evidence="7">
    <location>
        <begin position="1"/>
        <end position="87"/>
    </location>
</feature>
<dbReference type="SUPFAM" id="SSF52540">
    <property type="entry name" value="P-loop containing nucleoside triphosphate hydrolases"/>
    <property type="match status" value="1"/>
</dbReference>
<dbReference type="InterPro" id="IPR053905">
    <property type="entry name" value="EF-G-like_DII"/>
</dbReference>
<dbReference type="AlphaFoldDB" id="A0A2M7LLL9"/>
<dbReference type="GO" id="GO:0005525">
    <property type="term" value="F:GTP binding"/>
    <property type="evidence" value="ECO:0007669"/>
    <property type="project" value="UniProtKB-KW"/>
</dbReference>
<dbReference type="Pfam" id="PF11987">
    <property type="entry name" value="IF-2"/>
    <property type="match status" value="1"/>
</dbReference>
<dbReference type="InterPro" id="IPR015760">
    <property type="entry name" value="TIF_IF2"/>
</dbReference>
<dbReference type="Gene3D" id="2.40.30.10">
    <property type="entry name" value="Translation factors"/>
    <property type="match status" value="2"/>
</dbReference>
<evidence type="ECO:0000256" key="2">
    <source>
        <dbReference type="ARBA" id="ARBA00022540"/>
    </source>
</evidence>
<evidence type="ECO:0000256" key="3">
    <source>
        <dbReference type="ARBA" id="ARBA00022741"/>
    </source>
</evidence>
<name>A0A2M7LLL9_9BACT</name>
<keyword evidence="6" id="KW-0175">Coiled coil</keyword>
<dbReference type="GO" id="GO:0003924">
    <property type="term" value="F:GTPase activity"/>
    <property type="evidence" value="ECO:0007669"/>
    <property type="project" value="InterPro"/>
</dbReference>
<dbReference type="Proteomes" id="UP000228500">
    <property type="component" value="Unassembled WGS sequence"/>
</dbReference>
<dbReference type="SUPFAM" id="SSF52156">
    <property type="entry name" value="Initiation factor IF2/eIF5b, domain 3"/>
    <property type="match status" value="1"/>
</dbReference>